<evidence type="ECO:0000313" key="9">
    <source>
        <dbReference type="Proteomes" id="UP000289703"/>
    </source>
</evidence>
<comment type="subcellular location">
    <subcellularLocation>
        <location evidence="1">Cell inner membrane</location>
    </subcellularLocation>
</comment>
<evidence type="ECO:0000256" key="7">
    <source>
        <dbReference type="SAM" id="Phobius"/>
    </source>
</evidence>
<keyword evidence="7" id="KW-1133">Transmembrane helix</keyword>
<dbReference type="GO" id="GO:0016746">
    <property type="term" value="F:acyltransferase activity"/>
    <property type="evidence" value="ECO:0007669"/>
    <property type="project" value="UniProtKB-KW"/>
</dbReference>
<accession>A0A4Q1JRT3</accession>
<keyword evidence="3" id="KW-0997">Cell inner membrane</keyword>
<keyword evidence="2" id="KW-1003">Cell membrane</keyword>
<dbReference type="GO" id="GO:0005886">
    <property type="term" value="C:plasma membrane"/>
    <property type="evidence" value="ECO:0007669"/>
    <property type="project" value="UniProtKB-SubCell"/>
</dbReference>
<name>A0A4Q1JRT3_9BACT</name>
<evidence type="ECO:0000256" key="5">
    <source>
        <dbReference type="ARBA" id="ARBA00023136"/>
    </source>
</evidence>
<keyword evidence="5 7" id="KW-0472">Membrane</keyword>
<dbReference type="GO" id="GO:0009247">
    <property type="term" value="P:glycolipid biosynthetic process"/>
    <property type="evidence" value="ECO:0007669"/>
    <property type="project" value="UniProtKB-ARBA"/>
</dbReference>
<reference evidence="8 9" key="1">
    <citation type="submission" date="2019-01" db="EMBL/GenBank/DDBJ databases">
        <title>Ancylomarina salipaludis sp. nov., isolated from a salt marsh.</title>
        <authorList>
            <person name="Yoon J.-H."/>
        </authorList>
    </citation>
    <scope>NUCLEOTIDE SEQUENCE [LARGE SCALE GENOMIC DNA]</scope>
    <source>
        <strain evidence="8 9">SHSM-M15</strain>
    </source>
</reference>
<keyword evidence="6 8" id="KW-0012">Acyltransferase</keyword>
<evidence type="ECO:0000256" key="4">
    <source>
        <dbReference type="ARBA" id="ARBA00022679"/>
    </source>
</evidence>
<evidence type="ECO:0000256" key="2">
    <source>
        <dbReference type="ARBA" id="ARBA00022475"/>
    </source>
</evidence>
<evidence type="ECO:0000256" key="1">
    <source>
        <dbReference type="ARBA" id="ARBA00004533"/>
    </source>
</evidence>
<dbReference type="OrthoDB" id="9801955at2"/>
<keyword evidence="9" id="KW-1185">Reference proteome</keyword>
<evidence type="ECO:0000256" key="3">
    <source>
        <dbReference type="ARBA" id="ARBA00022519"/>
    </source>
</evidence>
<keyword evidence="7" id="KW-0812">Transmembrane</keyword>
<keyword evidence="4 8" id="KW-0808">Transferase</keyword>
<dbReference type="PANTHER" id="PTHR30606">
    <property type="entry name" value="LIPID A BIOSYNTHESIS LAUROYL ACYLTRANSFERASE"/>
    <property type="match status" value="1"/>
</dbReference>
<dbReference type="CDD" id="cd07984">
    <property type="entry name" value="LPLAT_LABLAT-like"/>
    <property type="match status" value="1"/>
</dbReference>
<dbReference type="AlphaFoldDB" id="A0A4Q1JRT3"/>
<dbReference type="Pfam" id="PF03279">
    <property type="entry name" value="Lip_A_acyltrans"/>
    <property type="match status" value="1"/>
</dbReference>
<evidence type="ECO:0000313" key="8">
    <source>
        <dbReference type="EMBL" id="RXQ97660.1"/>
    </source>
</evidence>
<dbReference type="RefSeq" id="WP_129252374.1">
    <property type="nucleotide sequence ID" value="NZ_SAXA01000001.1"/>
</dbReference>
<comment type="caution">
    <text evidence="8">The sequence shown here is derived from an EMBL/GenBank/DDBJ whole genome shotgun (WGS) entry which is preliminary data.</text>
</comment>
<dbReference type="Proteomes" id="UP000289703">
    <property type="component" value="Unassembled WGS sequence"/>
</dbReference>
<gene>
    <name evidence="8" type="ORF">EO244_01895</name>
</gene>
<protein>
    <submittedName>
        <fullName evidence="8">Lipid A biosynthesis acyltransferase</fullName>
    </submittedName>
</protein>
<proteinExistence type="predicted"/>
<dbReference type="InterPro" id="IPR004960">
    <property type="entry name" value="LipA_acyltrans"/>
</dbReference>
<dbReference type="EMBL" id="SAXA01000001">
    <property type="protein sequence ID" value="RXQ97660.1"/>
    <property type="molecule type" value="Genomic_DNA"/>
</dbReference>
<dbReference type="PANTHER" id="PTHR30606:SF10">
    <property type="entry name" value="PHOSPHATIDYLINOSITOL MANNOSIDE ACYLTRANSFERASE"/>
    <property type="match status" value="1"/>
</dbReference>
<sequence>MTPFFSYLAYAFCRFLSFLPLRVLYLLSDFVFFITYRVIAYRKKVVNQNLKNSFPEKTSEEIRKIRKEFYHHFCDSFVETIKLWNISQDEMLKRCVCKQPDFFNQYKEQGQSVVAVLGHYGNWEWLTSFAVYNTGDFLTIYKPLHNKVFDKMFIKIRERFGAQTLAKNDTLRTMIKHKNQGHFTITAFIGDQTPNRRNLHYWTNFLNQDTPILQGTERIAKKLDQAVVYVKMTKIKRGYYEYEFIPITDKPNKTEENEITELHTRLLENIIKEKPSYWLWSHKRWKHNRKAQS</sequence>
<dbReference type="PIRSF" id="PIRSF026649">
    <property type="entry name" value="MsbB"/>
    <property type="match status" value="1"/>
</dbReference>
<evidence type="ECO:0000256" key="6">
    <source>
        <dbReference type="ARBA" id="ARBA00023315"/>
    </source>
</evidence>
<organism evidence="8 9">
    <name type="scientific">Ancylomarina salipaludis</name>
    <dbReference type="NCBI Taxonomy" id="2501299"/>
    <lineage>
        <taxon>Bacteria</taxon>
        <taxon>Pseudomonadati</taxon>
        <taxon>Bacteroidota</taxon>
        <taxon>Bacteroidia</taxon>
        <taxon>Marinilabiliales</taxon>
        <taxon>Marinifilaceae</taxon>
        <taxon>Ancylomarina</taxon>
    </lineage>
</organism>
<feature type="transmembrane region" description="Helical" evidence="7">
    <location>
        <begin position="20"/>
        <end position="39"/>
    </location>
</feature>